<dbReference type="Gene3D" id="3.10.180.10">
    <property type="entry name" value="2,3-Dihydroxybiphenyl 1,2-Dioxygenase, domain 1"/>
    <property type="match status" value="2"/>
</dbReference>
<reference evidence="2 3" key="1">
    <citation type="submission" date="2017-10" db="EMBL/GenBank/DDBJ databases">
        <title>Whole genome sequencing of Pseudoxanthomonas broegbernensis DSM 12573(T).</title>
        <authorList>
            <person name="Kumar S."/>
            <person name="Bansal K."/>
            <person name="Kaur A."/>
            <person name="Patil P."/>
            <person name="Sharma S."/>
            <person name="Patil P.B."/>
        </authorList>
    </citation>
    <scope>NUCLEOTIDE SEQUENCE [LARGE SCALE GENOMIC DNA]</scope>
    <source>
        <strain evidence="2 3">DSM 12573</strain>
    </source>
</reference>
<organism evidence="2 3">
    <name type="scientific">Pseudoxanthomonas broegbernensis</name>
    <dbReference type="NCBI Taxonomy" id="83619"/>
    <lineage>
        <taxon>Bacteria</taxon>
        <taxon>Pseudomonadati</taxon>
        <taxon>Pseudomonadota</taxon>
        <taxon>Gammaproteobacteria</taxon>
        <taxon>Lysobacterales</taxon>
        <taxon>Lysobacteraceae</taxon>
        <taxon>Pseudoxanthomonas</taxon>
    </lineage>
</organism>
<dbReference type="RefSeq" id="WP_162312007.1">
    <property type="nucleotide sequence ID" value="NZ_JACHGU010000010.1"/>
</dbReference>
<dbReference type="InterPro" id="IPR029068">
    <property type="entry name" value="Glyas_Bleomycin-R_OHBP_Dase"/>
</dbReference>
<feature type="domain" description="VOC" evidence="1">
    <location>
        <begin position="7"/>
        <end position="117"/>
    </location>
</feature>
<feature type="domain" description="VOC" evidence="1">
    <location>
        <begin position="135"/>
        <end position="247"/>
    </location>
</feature>
<keyword evidence="3" id="KW-1185">Reference proteome</keyword>
<evidence type="ECO:0000313" key="3">
    <source>
        <dbReference type="Proteomes" id="UP000462066"/>
    </source>
</evidence>
<evidence type="ECO:0000259" key="1">
    <source>
        <dbReference type="PROSITE" id="PS51819"/>
    </source>
</evidence>
<gene>
    <name evidence="2" type="ORF">B1992_13340</name>
</gene>
<dbReference type="Proteomes" id="UP000462066">
    <property type="component" value="Unassembled WGS sequence"/>
</dbReference>
<sequence length="296" mass="32223">MSKLIEQLRYVHLGSRDPEAAARFAEDRLGLRVVSREDGQWLLRGDGRAYCLAFSASRTQAVGLQVRDEQALDLAAERLAAHGIAARRDDALAARRLAKALLAFTLPGGVEVELVARPLDQGWRFFPSREIGQQGLADVALRSTRVAEDEAVLVDALGLRVSDWVGDAAYLALDAAHHRLSLHPSPATGVLAVEFQLDCLDQMMQAWYRLRDAGQAPAHGPGRRPTSGQAFLAFDGPDATYFGFVAEGRVPAEGERPRQFAPDAASYCTWGSECRIAEYGAQAPVRGRPHLREVGA</sequence>
<name>A0A7V8K6E8_9GAMM</name>
<proteinExistence type="predicted"/>
<evidence type="ECO:0000313" key="2">
    <source>
        <dbReference type="EMBL" id="KAF1685102.1"/>
    </source>
</evidence>
<protein>
    <submittedName>
        <fullName evidence="2">Oxidoreductase</fullName>
    </submittedName>
</protein>
<dbReference type="InterPro" id="IPR037523">
    <property type="entry name" value="VOC_core"/>
</dbReference>
<dbReference type="PROSITE" id="PS51819">
    <property type="entry name" value="VOC"/>
    <property type="match status" value="2"/>
</dbReference>
<dbReference type="AlphaFoldDB" id="A0A7V8K6E8"/>
<comment type="caution">
    <text evidence="2">The sequence shown here is derived from an EMBL/GenBank/DDBJ whole genome shotgun (WGS) entry which is preliminary data.</text>
</comment>
<dbReference type="SUPFAM" id="SSF54593">
    <property type="entry name" value="Glyoxalase/Bleomycin resistance protein/Dihydroxybiphenyl dioxygenase"/>
    <property type="match status" value="1"/>
</dbReference>
<dbReference type="EMBL" id="MWIP01000017">
    <property type="protein sequence ID" value="KAF1685102.1"/>
    <property type="molecule type" value="Genomic_DNA"/>
</dbReference>
<accession>A0A7V8K6E8</accession>